<accession>A0A2W5C2V5</accession>
<evidence type="ECO:0000313" key="1">
    <source>
        <dbReference type="EMBL" id="PZO88398.1"/>
    </source>
</evidence>
<dbReference type="Proteomes" id="UP000249066">
    <property type="component" value="Unassembled WGS sequence"/>
</dbReference>
<reference evidence="1 2" key="1">
    <citation type="submission" date="2017-08" db="EMBL/GenBank/DDBJ databases">
        <title>Infants hospitalized years apart are colonized by the same room-sourced microbial strains.</title>
        <authorList>
            <person name="Brooks B."/>
            <person name="Olm M.R."/>
            <person name="Firek B.A."/>
            <person name="Baker R."/>
            <person name="Thomas B.C."/>
            <person name="Morowitz M.J."/>
            <person name="Banfield J.F."/>
        </authorList>
    </citation>
    <scope>NUCLEOTIDE SEQUENCE [LARGE SCALE GENOMIC DNA]</scope>
    <source>
        <strain evidence="1">S2_018_000_R2_101</strain>
    </source>
</reference>
<dbReference type="AlphaFoldDB" id="A0A2W5C2V5"/>
<comment type="caution">
    <text evidence="1">The sequence shown here is derived from an EMBL/GenBank/DDBJ whole genome shotgun (WGS) entry which is preliminary data.</text>
</comment>
<dbReference type="EMBL" id="QFNN01000092">
    <property type="protein sequence ID" value="PZO88398.1"/>
    <property type="molecule type" value="Genomic_DNA"/>
</dbReference>
<protein>
    <submittedName>
        <fullName evidence="1">Uncharacterized protein</fullName>
    </submittedName>
</protein>
<evidence type="ECO:0000313" key="2">
    <source>
        <dbReference type="Proteomes" id="UP000249066"/>
    </source>
</evidence>
<name>A0A2W5C2V5_9SPHN</name>
<gene>
    <name evidence="1" type="ORF">DI623_12785</name>
</gene>
<organism evidence="1 2">
    <name type="scientific">Sphingomonas sanxanigenens</name>
    <dbReference type="NCBI Taxonomy" id="397260"/>
    <lineage>
        <taxon>Bacteria</taxon>
        <taxon>Pseudomonadati</taxon>
        <taxon>Pseudomonadota</taxon>
        <taxon>Alphaproteobacteria</taxon>
        <taxon>Sphingomonadales</taxon>
        <taxon>Sphingomonadaceae</taxon>
        <taxon>Sphingomonas</taxon>
    </lineage>
</organism>
<sequence length="209" mass="23745">MLQDSEFTSLGWDAAFALEQVKRAAALPDLRRLAMQYRQALQPVDREWLRKKLALMLAAFGHQRDDGQIKAWLGETRRLLEDLPASIIAHAMDEALKRSERGWMPQVGQIRAIADPLHSKLKRDTMRLESMVSLMDGRRPAIEEQNHDLPDLSQIERGGVADDRIPIHEVDESNALMRQLRLKTRYRSDGSAFQLEPGMADPTCPPATL</sequence>
<proteinExistence type="predicted"/>